<sequence>MFAHANLPLGAAQRKRKEKRPVFCQRKSIHHSTLHFFERAMTLKFIELGFSAILALMTFAASCNKVSGDEGPWDVGCDFRPSSS</sequence>
<proteinExistence type="evidence at transcript level"/>
<evidence type="ECO:0000313" key="2">
    <source>
        <dbReference type="EMBL" id="ACN31496.1"/>
    </source>
</evidence>
<dbReference type="EMBL" id="BT065620">
    <property type="protein sequence ID" value="ACN31496.1"/>
    <property type="molecule type" value="mRNA"/>
</dbReference>
<feature type="region of interest" description="Disordered" evidence="1">
    <location>
        <begin position="1"/>
        <end position="20"/>
    </location>
</feature>
<reference evidence="2" key="2">
    <citation type="submission" date="2012-06" db="EMBL/GenBank/DDBJ databases">
        <authorList>
            <person name="Yu Y."/>
            <person name="Currie J."/>
            <person name="Lomeli R."/>
            <person name="Angelova A."/>
            <person name="Collura K."/>
            <person name="Wissotski M."/>
            <person name="Campos D."/>
            <person name="Kudrna D."/>
            <person name="Golser W."/>
            <person name="Ashely E."/>
            <person name="Descour A."/>
            <person name="Fernandes J."/>
            <person name="Soderlund C."/>
            <person name="Walbot V."/>
        </authorList>
    </citation>
    <scope>NUCLEOTIDE SEQUENCE</scope>
    <source>
        <strain evidence="2">B73</strain>
    </source>
</reference>
<name>C0PBF1_MAIZE</name>
<organism evidence="2">
    <name type="scientific">Zea mays</name>
    <name type="common">Maize</name>
    <dbReference type="NCBI Taxonomy" id="4577"/>
    <lineage>
        <taxon>Eukaryota</taxon>
        <taxon>Viridiplantae</taxon>
        <taxon>Streptophyta</taxon>
        <taxon>Embryophyta</taxon>
        <taxon>Tracheophyta</taxon>
        <taxon>Spermatophyta</taxon>
        <taxon>Magnoliopsida</taxon>
        <taxon>Liliopsida</taxon>
        <taxon>Poales</taxon>
        <taxon>Poaceae</taxon>
        <taxon>PACMAD clade</taxon>
        <taxon>Panicoideae</taxon>
        <taxon>Andropogonodae</taxon>
        <taxon>Andropogoneae</taxon>
        <taxon>Tripsacinae</taxon>
        <taxon>Zea</taxon>
    </lineage>
</organism>
<protein>
    <submittedName>
        <fullName evidence="2">Uncharacterized protein</fullName>
    </submittedName>
</protein>
<accession>C0PBF1</accession>
<evidence type="ECO:0000256" key="1">
    <source>
        <dbReference type="SAM" id="MobiDB-lite"/>
    </source>
</evidence>
<dbReference type="AlphaFoldDB" id="C0PBF1"/>
<reference evidence="2" key="1">
    <citation type="journal article" date="2009" name="PLoS Genet.">
        <title>Sequencing, mapping, and analysis of 27,455 maize full-length cDNAs.</title>
        <authorList>
            <person name="Soderlund C."/>
            <person name="Descour A."/>
            <person name="Kudrna D."/>
            <person name="Bomhoff M."/>
            <person name="Boyd L."/>
            <person name="Currie J."/>
            <person name="Angelova A."/>
            <person name="Collura K."/>
            <person name="Wissotski M."/>
            <person name="Ashley E."/>
            <person name="Morrow D."/>
            <person name="Fernandes J."/>
            <person name="Walbot V."/>
            <person name="Yu Y."/>
        </authorList>
    </citation>
    <scope>NUCLEOTIDE SEQUENCE</scope>
    <source>
        <strain evidence="2">B73</strain>
    </source>
</reference>